<name>A0ABV8Q5E1_9MICO</name>
<proteinExistence type="predicted"/>
<evidence type="ECO:0000313" key="1">
    <source>
        <dbReference type="EMBL" id="MFC4242652.1"/>
    </source>
</evidence>
<dbReference type="Proteomes" id="UP001595900">
    <property type="component" value="Unassembled WGS sequence"/>
</dbReference>
<accession>A0ABV8Q5E1</accession>
<dbReference type="RefSeq" id="WP_390227523.1">
    <property type="nucleotide sequence ID" value="NZ_JBHSCN010000003.1"/>
</dbReference>
<gene>
    <name evidence="1" type="ORF">ACFOYW_04640</name>
</gene>
<organism evidence="1 2">
    <name type="scientific">Gryllotalpicola reticulitermitis</name>
    <dbReference type="NCBI Taxonomy" id="1184153"/>
    <lineage>
        <taxon>Bacteria</taxon>
        <taxon>Bacillati</taxon>
        <taxon>Actinomycetota</taxon>
        <taxon>Actinomycetes</taxon>
        <taxon>Micrococcales</taxon>
        <taxon>Microbacteriaceae</taxon>
        <taxon>Gryllotalpicola</taxon>
    </lineage>
</organism>
<sequence length="106" mass="11569">MASLLATRHAEVVLTPANYDSRSVEWGEPWMYESPAYWIARAKDMAFAEQRDDLYCLGDSLAEEVVACLLGGFGVTYELNVAAFHAVRGAGLISAEVSPDPTEVLD</sequence>
<reference evidence="2" key="1">
    <citation type="journal article" date="2019" name="Int. J. Syst. Evol. Microbiol.">
        <title>The Global Catalogue of Microorganisms (GCM) 10K type strain sequencing project: providing services to taxonomists for standard genome sequencing and annotation.</title>
        <authorList>
            <consortium name="The Broad Institute Genomics Platform"/>
            <consortium name="The Broad Institute Genome Sequencing Center for Infectious Disease"/>
            <person name="Wu L."/>
            <person name="Ma J."/>
        </authorList>
    </citation>
    <scope>NUCLEOTIDE SEQUENCE [LARGE SCALE GENOMIC DNA]</scope>
    <source>
        <strain evidence="2">CGMCC 1.10363</strain>
    </source>
</reference>
<comment type="caution">
    <text evidence="1">The sequence shown here is derived from an EMBL/GenBank/DDBJ whole genome shotgun (WGS) entry which is preliminary data.</text>
</comment>
<evidence type="ECO:0000313" key="2">
    <source>
        <dbReference type="Proteomes" id="UP001595900"/>
    </source>
</evidence>
<keyword evidence="2" id="KW-1185">Reference proteome</keyword>
<dbReference type="EMBL" id="JBHSCN010000003">
    <property type="protein sequence ID" value="MFC4242652.1"/>
    <property type="molecule type" value="Genomic_DNA"/>
</dbReference>
<protein>
    <submittedName>
        <fullName evidence="1">Uncharacterized protein</fullName>
    </submittedName>
</protein>